<keyword evidence="2" id="KW-1185">Reference proteome</keyword>
<gene>
    <name evidence="1" type="ORF">STRIP9103_00671</name>
</gene>
<sequence length="80" mass="9046">MLLSALPHSTPSVFRFTESTIRITKLTVDLRLGQHRLEVGFPMLSPWSLLSRRLLPYSVGKLHPDSKGKGREITCRTRSA</sequence>
<dbReference type="EMBL" id="AEJC01000425">
    <property type="protein sequence ID" value="EKX63536.1"/>
    <property type="molecule type" value="Genomic_DNA"/>
</dbReference>
<dbReference type="Proteomes" id="UP000010411">
    <property type="component" value="Unassembled WGS sequence"/>
</dbReference>
<evidence type="ECO:0000313" key="2">
    <source>
        <dbReference type="Proteomes" id="UP000010411"/>
    </source>
</evidence>
<dbReference type="AlphaFoldDB" id="L1KRV3"/>
<reference evidence="1 2" key="1">
    <citation type="submission" date="2012-11" db="EMBL/GenBank/DDBJ databases">
        <authorList>
            <person name="Huguet-Tapia J.C."/>
            <person name="Durkin A.S."/>
            <person name="Pettis G.S."/>
            <person name="Badger J.H."/>
        </authorList>
    </citation>
    <scope>NUCLEOTIDE SEQUENCE [LARGE SCALE GENOMIC DNA]</scope>
    <source>
        <strain evidence="1 2">91-03</strain>
    </source>
</reference>
<name>L1KRV3_9ACTN</name>
<organism evidence="1 2">
    <name type="scientific">Streptomyces ipomoeae 91-03</name>
    <dbReference type="NCBI Taxonomy" id="698759"/>
    <lineage>
        <taxon>Bacteria</taxon>
        <taxon>Bacillati</taxon>
        <taxon>Actinomycetota</taxon>
        <taxon>Actinomycetes</taxon>
        <taxon>Kitasatosporales</taxon>
        <taxon>Streptomycetaceae</taxon>
        <taxon>Streptomyces</taxon>
    </lineage>
</organism>
<protein>
    <submittedName>
        <fullName evidence="1">Uncharacterized protein</fullName>
    </submittedName>
</protein>
<accession>L1KRV3</accession>
<evidence type="ECO:0000313" key="1">
    <source>
        <dbReference type="EMBL" id="EKX63536.1"/>
    </source>
</evidence>
<dbReference type="PATRIC" id="fig|698759.3.peg.5796"/>
<comment type="caution">
    <text evidence="1">The sequence shown here is derived from an EMBL/GenBank/DDBJ whole genome shotgun (WGS) entry which is preliminary data.</text>
</comment>
<proteinExistence type="predicted"/>